<sequence length="246" mass="26054">MSALAQSPEASPLRFRSVSRSHAGRRRTVNEDRLLERGPQTLWAVADGMGGHQAGDVAASRLIEALSQVEHGASGYACIADIEGEVRRVNAELFAEQAASGATSGSTVVTLLAHEGHYACLWAGDSRAYHLRQGTVSAITRDHSVVQELVDGGALPEARRKSHPSAHVITRAVGSAPSIDLDRRFAPIQSGDLFVLCSDGLTACVTEDELAGIDRHDLAASADWLLATTLARQAPDNVSFILIAAD</sequence>
<dbReference type="SUPFAM" id="SSF81606">
    <property type="entry name" value="PP2C-like"/>
    <property type="match status" value="1"/>
</dbReference>
<dbReference type="InterPro" id="IPR001932">
    <property type="entry name" value="PPM-type_phosphatase-like_dom"/>
</dbReference>
<dbReference type="PROSITE" id="PS51746">
    <property type="entry name" value="PPM_2"/>
    <property type="match status" value="1"/>
</dbReference>
<dbReference type="RefSeq" id="WP_377370184.1">
    <property type="nucleotide sequence ID" value="NZ_JAOTJD010000019.1"/>
</dbReference>
<evidence type="ECO:0000259" key="2">
    <source>
        <dbReference type="PROSITE" id="PS51746"/>
    </source>
</evidence>
<dbReference type="PANTHER" id="PTHR47992">
    <property type="entry name" value="PROTEIN PHOSPHATASE"/>
    <property type="match status" value="1"/>
</dbReference>
<feature type="compositionally biased region" description="Basic residues" evidence="1">
    <location>
        <begin position="17"/>
        <end position="27"/>
    </location>
</feature>
<dbReference type="CDD" id="cd00143">
    <property type="entry name" value="PP2Cc"/>
    <property type="match status" value="1"/>
</dbReference>
<comment type="caution">
    <text evidence="3">The sequence shown here is derived from an EMBL/GenBank/DDBJ whole genome shotgun (WGS) entry which is preliminary data.</text>
</comment>
<feature type="region of interest" description="Disordered" evidence="1">
    <location>
        <begin position="1"/>
        <end position="32"/>
    </location>
</feature>
<organism evidence="3 4">
    <name type="scientific">Phenylobacterium ferrooxidans</name>
    <dbReference type="NCBI Taxonomy" id="2982689"/>
    <lineage>
        <taxon>Bacteria</taxon>
        <taxon>Pseudomonadati</taxon>
        <taxon>Pseudomonadota</taxon>
        <taxon>Alphaproteobacteria</taxon>
        <taxon>Caulobacterales</taxon>
        <taxon>Caulobacteraceae</taxon>
        <taxon>Phenylobacterium</taxon>
    </lineage>
</organism>
<evidence type="ECO:0000256" key="1">
    <source>
        <dbReference type="SAM" id="MobiDB-lite"/>
    </source>
</evidence>
<dbReference type="SMART" id="SM00332">
    <property type="entry name" value="PP2Cc"/>
    <property type="match status" value="1"/>
</dbReference>
<feature type="domain" description="PPM-type phosphatase" evidence="2">
    <location>
        <begin position="14"/>
        <end position="245"/>
    </location>
</feature>
<keyword evidence="4" id="KW-1185">Reference proteome</keyword>
<accession>A0ABW6CRP8</accession>
<reference evidence="3 4" key="1">
    <citation type="submission" date="2022-09" db="EMBL/GenBank/DDBJ databases">
        <title>New species of Phenylobacterium.</title>
        <authorList>
            <person name="Mieszkin S."/>
        </authorList>
    </citation>
    <scope>NUCLEOTIDE SEQUENCE [LARGE SCALE GENOMIC DNA]</scope>
    <source>
        <strain evidence="3 4">HK31-G</strain>
    </source>
</reference>
<evidence type="ECO:0000313" key="3">
    <source>
        <dbReference type="EMBL" id="MFD3264577.1"/>
    </source>
</evidence>
<dbReference type="EMBL" id="JAOTJD010000019">
    <property type="protein sequence ID" value="MFD3264577.1"/>
    <property type="molecule type" value="Genomic_DNA"/>
</dbReference>
<dbReference type="Proteomes" id="UP001598130">
    <property type="component" value="Unassembled WGS sequence"/>
</dbReference>
<dbReference type="InterPro" id="IPR015655">
    <property type="entry name" value="PP2C"/>
</dbReference>
<protein>
    <submittedName>
        <fullName evidence="3">Protein phosphatase 2C domain-containing protein</fullName>
    </submittedName>
</protein>
<dbReference type="Pfam" id="PF13672">
    <property type="entry name" value="PP2C_2"/>
    <property type="match status" value="1"/>
</dbReference>
<evidence type="ECO:0000313" key="4">
    <source>
        <dbReference type="Proteomes" id="UP001598130"/>
    </source>
</evidence>
<gene>
    <name evidence="3" type="ORF">OCL97_11475</name>
</gene>
<proteinExistence type="predicted"/>
<dbReference type="InterPro" id="IPR036457">
    <property type="entry name" value="PPM-type-like_dom_sf"/>
</dbReference>
<dbReference type="Gene3D" id="3.60.40.10">
    <property type="entry name" value="PPM-type phosphatase domain"/>
    <property type="match status" value="1"/>
</dbReference>
<dbReference type="SMART" id="SM00331">
    <property type="entry name" value="PP2C_SIG"/>
    <property type="match status" value="1"/>
</dbReference>
<name>A0ABW6CRP8_9CAUL</name>